<reference evidence="2" key="1">
    <citation type="submission" date="2021-02" db="EMBL/GenBank/DDBJ databases">
        <title>Activity-based single-cell genomes from oceanic crustal fluid captures similar information to metagenomic and metatranscriptomic surveys with orders of magnitude less sampling.</title>
        <authorList>
            <person name="D'Angelo T.S."/>
            <person name="Orcutt B.N."/>
        </authorList>
    </citation>
    <scope>NUCLEOTIDE SEQUENCE [LARGE SCALE GENOMIC DNA]</scope>
    <source>
        <strain evidence="2">AH-315-E05</strain>
    </source>
</reference>
<dbReference type="Proteomes" id="UP000765003">
    <property type="component" value="Unassembled WGS sequence"/>
</dbReference>
<evidence type="ECO:0000256" key="1">
    <source>
        <dbReference type="SAM" id="Phobius"/>
    </source>
</evidence>
<organism evidence="2 3">
    <name type="scientific">Sulfobacillus acidophilus</name>
    <dbReference type="NCBI Taxonomy" id="53633"/>
    <lineage>
        <taxon>Bacteria</taxon>
        <taxon>Bacillati</taxon>
        <taxon>Bacillota</taxon>
        <taxon>Clostridia</taxon>
        <taxon>Eubacteriales</taxon>
        <taxon>Clostridiales Family XVII. Incertae Sedis</taxon>
        <taxon>Sulfobacillus</taxon>
    </lineage>
</organism>
<evidence type="ECO:0000313" key="3">
    <source>
        <dbReference type="Proteomes" id="UP000765003"/>
    </source>
</evidence>
<feature type="non-terminal residue" evidence="2">
    <location>
        <position position="105"/>
    </location>
</feature>
<proteinExistence type="predicted"/>
<sequence length="105" mass="12182">MGFDKFFSNKKAKNNLILASIWAILLIAAFMIRSVLMPFLLAALIAYVLDPLVTKISKTKVKNYFIPRWLCVIIVYIFIAIIIYIFATFFLPQMYRELIKIAKIS</sequence>
<keyword evidence="1" id="KW-0472">Membrane</keyword>
<dbReference type="EMBL" id="JAFITA010000023">
    <property type="protein sequence ID" value="MBN4077494.1"/>
    <property type="molecule type" value="Genomic_DNA"/>
</dbReference>
<accession>A0ABS3AZF5</accession>
<gene>
    <name evidence="2" type="ORF">JYT19_01135</name>
</gene>
<feature type="transmembrane region" description="Helical" evidence="1">
    <location>
        <begin position="69"/>
        <end position="91"/>
    </location>
</feature>
<keyword evidence="3" id="KW-1185">Reference proteome</keyword>
<protein>
    <submittedName>
        <fullName evidence="2">AI-2E family transporter</fullName>
    </submittedName>
</protein>
<evidence type="ECO:0000313" key="2">
    <source>
        <dbReference type="EMBL" id="MBN4077494.1"/>
    </source>
</evidence>
<comment type="caution">
    <text evidence="2">The sequence shown here is derived from an EMBL/GenBank/DDBJ whole genome shotgun (WGS) entry which is preliminary data.</text>
</comment>
<keyword evidence="1" id="KW-1133">Transmembrane helix</keyword>
<feature type="transmembrane region" description="Helical" evidence="1">
    <location>
        <begin position="21"/>
        <end position="49"/>
    </location>
</feature>
<keyword evidence="1" id="KW-0812">Transmembrane</keyword>
<name>A0ABS3AZF5_9FIRM</name>